<reference evidence="3 4" key="1">
    <citation type="journal article" date="2023" name="Sci. Data">
        <title>Genome assembly of the Korean intertidal mud-creeper Batillaria attramentaria.</title>
        <authorList>
            <person name="Patra A.K."/>
            <person name="Ho P.T."/>
            <person name="Jun S."/>
            <person name="Lee S.J."/>
            <person name="Kim Y."/>
            <person name="Won Y.J."/>
        </authorList>
    </citation>
    <scope>NUCLEOTIDE SEQUENCE [LARGE SCALE GENOMIC DNA]</scope>
    <source>
        <strain evidence="3">Wonlab-2016</strain>
    </source>
</reference>
<dbReference type="AlphaFoldDB" id="A0ABD0L7E3"/>
<evidence type="ECO:0000313" key="4">
    <source>
        <dbReference type="Proteomes" id="UP001519460"/>
    </source>
</evidence>
<comment type="caution">
    <text evidence="3">The sequence shown here is derived from an EMBL/GenBank/DDBJ whole genome shotgun (WGS) entry which is preliminary data.</text>
</comment>
<proteinExistence type="predicted"/>
<keyword evidence="2" id="KW-0732">Signal</keyword>
<keyword evidence="4" id="KW-1185">Reference proteome</keyword>
<evidence type="ECO:0000313" key="3">
    <source>
        <dbReference type="EMBL" id="KAK7495165.1"/>
    </source>
</evidence>
<evidence type="ECO:0000256" key="1">
    <source>
        <dbReference type="SAM" id="MobiDB-lite"/>
    </source>
</evidence>
<feature type="signal peptide" evidence="2">
    <location>
        <begin position="1"/>
        <end position="26"/>
    </location>
</feature>
<protein>
    <submittedName>
        <fullName evidence="3">Uncharacterized protein</fullName>
    </submittedName>
</protein>
<feature type="region of interest" description="Disordered" evidence="1">
    <location>
        <begin position="120"/>
        <end position="165"/>
    </location>
</feature>
<organism evidence="3 4">
    <name type="scientific">Batillaria attramentaria</name>
    <dbReference type="NCBI Taxonomy" id="370345"/>
    <lineage>
        <taxon>Eukaryota</taxon>
        <taxon>Metazoa</taxon>
        <taxon>Spiralia</taxon>
        <taxon>Lophotrochozoa</taxon>
        <taxon>Mollusca</taxon>
        <taxon>Gastropoda</taxon>
        <taxon>Caenogastropoda</taxon>
        <taxon>Sorbeoconcha</taxon>
        <taxon>Cerithioidea</taxon>
        <taxon>Batillariidae</taxon>
        <taxon>Batillaria</taxon>
    </lineage>
</organism>
<evidence type="ECO:0000256" key="2">
    <source>
        <dbReference type="SAM" id="SignalP"/>
    </source>
</evidence>
<feature type="chain" id="PRO_5044817465" evidence="2">
    <location>
        <begin position="27"/>
        <end position="237"/>
    </location>
</feature>
<accession>A0ABD0L7E3</accession>
<sequence>MLTGVTLTVALCLSLLASEFMPETLAARSNTSASEESYNNYTGQSRVTRFSFTAWGKNGDDFHDKCSAVFCQYLTDLHGSVSWEGGNNSADCSWVVSLNSSYGVVLRVDEVTLINDDSDVTVTDDNRASDATPTNDNPASDVTSTEDNSVSDMAPSDDNFASDVRTNDGTLTVYRGTLPQPNMMVSRLVGDLQSVEYINYVNDINIKLPVSIVPVYYNHALIRVVTPARRLVDVSLG</sequence>
<dbReference type="Proteomes" id="UP001519460">
    <property type="component" value="Unassembled WGS sequence"/>
</dbReference>
<feature type="compositionally biased region" description="Polar residues" evidence="1">
    <location>
        <begin position="129"/>
        <end position="151"/>
    </location>
</feature>
<name>A0ABD0L7E3_9CAEN</name>
<dbReference type="EMBL" id="JACVVK020000077">
    <property type="protein sequence ID" value="KAK7495165.1"/>
    <property type="molecule type" value="Genomic_DNA"/>
</dbReference>
<gene>
    <name evidence="3" type="ORF">BaRGS_00013575</name>
</gene>